<protein>
    <submittedName>
        <fullName evidence="2">Rhinocladiella mackenziei CBS 650.93 unplaced genomic scaffold supercont1.3, whole genome shotgun sequence</fullName>
    </submittedName>
</protein>
<dbReference type="SUPFAM" id="SSF52540">
    <property type="entry name" value="P-loop containing nucleoside triphosphate hydrolases"/>
    <property type="match status" value="1"/>
</dbReference>
<dbReference type="Pfam" id="PF13521">
    <property type="entry name" value="AAA_28"/>
    <property type="match status" value="1"/>
</dbReference>
<evidence type="ECO:0000313" key="2">
    <source>
        <dbReference type="EMBL" id="KIX05705.1"/>
    </source>
</evidence>
<dbReference type="HOGENOM" id="CLU_087993_1_1_1"/>
<dbReference type="Gene3D" id="3.40.50.300">
    <property type="entry name" value="P-loop containing nucleotide triphosphate hydrolases"/>
    <property type="match status" value="1"/>
</dbReference>
<evidence type="ECO:0000313" key="3">
    <source>
        <dbReference type="Proteomes" id="UP000053617"/>
    </source>
</evidence>
<dbReference type="InterPro" id="IPR038727">
    <property type="entry name" value="NadR/Ttd14_AAA_dom"/>
</dbReference>
<dbReference type="AlphaFoldDB" id="A0A0D2J9A5"/>
<keyword evidence="3" id="KW-1185">Reference proteome</keyword>
<dbReference type="OrthoDB" id="6118920at2759"/>
<proteinExistence type="predicted"/>
<dbReference type="VEuPathDB" id="FungiDB:Z518_03677"/>
<dbReference type="InterPro" id="IPR027417">
    <property type="entry name" value="P-loop_NTPase"/>
</dbReference>
<reference evidence="2 3" key="1">
    <citation type="submission" date="2015-01" db="EMBL/GenBank/DDBJ databases">
        <title>The Genome Sequence of Rhinocladiella mackenzie CBS 650.93.</title>
        <authorList>
            <consortium name="The Broad Institute Genomics Platform"/>
            <person name="Cuomo C."/>
            <person name="de Hoog S."/>
            <person name="Gorbushina A."/>
            <person name="Stielow B."/>
            <person name="Teixiera M."/>
            <person name="Abouelleil A."/>
            <person name="Chapman S.B."/>
            <person name="Priest M."/>
            <person name="Young S.K."/>
            <person name="Wortman J."/>
            <person name="Nusbaum C."/>
            <person name="Birren B."/>
        </authorList>
    </citation>
    <scope>NUCLEOTIDE SEQUENCE [LARGE SCALE GENOMIC DNA]</scope>
    <source>
        <strain evidence="2 3">CBS 650.93</strain>
    </source>
</reference>
<evidence type="ECO:0000259" key="1">
    <source>
        <dbReference type="Pfam" id="PF13521"/>
    </source>
</evidence>
<dbReference type="GeneID" id="25291748"/>
<sequence length="229" mass="25287">MGEPFAEGSQPSIFIIGAQCTGKTTLVDAICTKFRAEDPNLHFTPVKELARGILVSTNVNRDDIRAGSGKAMEFQRLVLKAQLEAELELRSHGLIISDRSGIDPIAYAAKYGPPEVVEGLLGTPEWKALRERMLQGIVVLCEPVPAWLFDDGVRLMPNDNTEWLELHAIFISLLQQCDIPFEILSGTTTDIGERVEFVVGRWRRKNATMCTLVDGARLGTNDGDIDPHT</sequence>
<dbReference type="EMBL" id="KN847477">
    <property type="protein sequence ID" value="KIX05705.1"/>
    <property type="molecule type" value="Genomic_DNA"/>
</dbReference>
<gene>
    <name evidence="2" type="ORF">Z518_03677</name>
</gene>
<dbReference type="Proteomes" id="UP000053617">
    <property type="component" value="Unassembled WGS sequence"/>
</dbReference>
<organism evidence="2 3">
    <name type="scientific">Rhinocladiella mackenziei CBS 650.93</name>
    <dbReference type="NCBI Taxonomy" id="1442369"/>
    <lineage>
        <taxon>Eukaryota</taxon>
        <taxon>Fungi</taxon>
        <taxon>Dikarya</taxon>
        <taxon>Ascomycota</taxon>
        <taxon>Pezizomycotina</taxon>
        <taxon>Eurotiomycetes</taxon>
        <taxon>Chaetothyriomycetidae</taxon>
        <taxon>Chaetothyriales</taxon>
        <taxon>Herpotrichiellaceae</taxon>
        <taxon>Rhinocladiella</taxon>
    </lineage>
</organism>
<name>A0A0D2J9A5_9EURO</name>
<dbReference type="RefSeq" id="XP_013272841.1">
    <property type="nucleotide sequence ID" value="XM_013417387.1"/>
</dbReference>
<feature type="domain" description="NadR/Ttd14 AAA" evidence="1">
    <location>
        <begin position="13"/>
        <end position="187"/>
    </location>
</feature>
<accession>A0A0D2J9A5</accession>